<dbReference type="GO" id="GO:1904047">
    <property type="term" value="F:S-adenosyl-L-methionine binding"/>
    <property type="evidence" value="ECO:0007669"/>
    <property type="project" value="TreeGrafter"/>
</dbReference>
<organism evidence="8 9">
    <name type="scientific">Escherichia coli</name>
    <dbReference type="NCBI Taxonomy" id="562"/>
    <lineage>
        <taxon>Bacteria</taxon>
        <taxon>Pseudomonadati</taxon>
        <taxon>Pseudomonadota</taxon>
        <taxon>Gammaproteobacteria</taxon>
        <taxon>Enterobacterales</taxon>
        <taxon>Enterobacteriaceae</taxon>
        <taxon>Escherichia</taxon>
    </lineage>
</organism>
<dbReference type="GO" id="GO:0032259">
    <property type="term" value="P:methylation"/>
    <property type="evidence" value="ECO:0007669"/>
    <property type="project" value="UniProtKB-KW"/>
</dbReference>
<name>A0AAN3KTK4_ECOLX</name>
<dbReference type="GO" id="GO:0009307">
    <property type="term" value="P:DNA restriction-modification system"/>
    <property type="evidence" value="ECO:0007669"/>
    <property type="project" value="InterPro"/>
</dbReference>
<evidence type="ECO:0000313" key="8">
    <source>
        <dbReference type="EMBL" id="EFG2164011.1"/>
    </source>
</evidence>
<keyword evidence="5" id="KW-0949">S-adenosyl-L-methionine</keyword>
<evidence type="ECO:0000313" key="9">
    <source>
        <dbReference type="Proteomes" id="UP000534332"/>
    </source>
</evidence>
<evidence type="ECO:0000256" key="7">
    <source>
        <dbReference type="PIRSR" id="PIRSR000398-1"/>
    </source>
</evidence>
<dbReference type="RefSeq" id="WP_033806597.1">
    <property type="nucleotide sequence ID" value="NZ_BFOT01000024.1"/>
</dbReference>
<dbReference type="PRINTS" id="PR00505">
    <property type="entry name" value="D12N6MTFRASE"/>
</dbReference>
<dbReference type="InterPro" id="IPR012327">
    <property type="entry name" value="MeTrfase_D12"/>
</dbReference>
<accession>A0AAN3KTK4</accession>
<dbReference type="EC" id="2.1.1.72" evidence="2"/>
<dbReference type="AlphaFoldDB" id="A0AAN3KTK4"/>
<dbReference type="GO" id="GO:0006298">
    <property type="term" value="P:mismatch repair"/>
    <property type="evidence" value="ECO:0007669"/>
    <property type="project" value="TreeGrafter"/>
</dbReference>
<dbReference type="InterPro" id="IPR012263">
    <property type="entry name" value="M_m6A_EcoRV"/>
</dbReference>
<dbReference type="Gene3D" id="3.40.50.150">
    <property type="entry name" value="Vaccinia Virus protein VP39"/>
    <property type="match status" value="1"/>
</dbReference>
<keyword evidence="3 8" id="KW-0489">Methyltransferase</keyword>
<comment type="similarity">
    <text evidence="1">Belongs to the N(4)/N(6)-methyltransferase family.</text>
</comment>
<proteinExistence type="inferred from homology"/>
<reference evidence="8 9" key="1">
    <citation type="submission" date="2020-02" db="EMBL/GenBank/DDBJ databases">
        <authorList>
            <person name="Ashton P.M."/>
            <person name="Dallman T."/>
            <person name="Nair S."/>
            <person name="De Pinna E."/>
            <person name="Peters T."/>
            <person name="Grant K."/>
        </authorList>
    </citation>
    <scope>NUCLEOTIDE SEQUENCE [LARGE SCALE GENOMIC DNA]</scope>
    <source>
        <strain evidence="8 9">188143</strain>
    </source>
</reference>
<dbReference type="SUPFAM" id="SSF53335">
    <property type="entry name" value="S-adenosyl-L-methionine-dependent methyltransferases"/>
    <property type="match status" value="1"/>
</dbReference>
<evidence type="ECO:0000256" key="2">
    <source>
        <dbReference type="ARBA" id="ARBA00011900"/>
    </source>
</evidence>
<feature type="binding site" evidence="7">
    <location>
        <position position="179"/>
    </location>
    <ligand>
        <name>S-adenosyl-L-methionine</name>
        <dbReference type="ChEBI" id="CHEBI:59789"/>
    </ligand>
</feature>
<sequence>MNNNSAKPFLPWLGGKRRLAKHILPLFPEHTLYVEPFCGGAALFFMKKPSCAEIINDINSDIVNLYRVVKYHQEEFSRQFQWMLASREMWNEVINQHTEYMTDIQRAVRFFFIQKCAYGGRAYSRAFGVKTHRPQIIPGNTEQLLQEARDRLARATIEHLDWEVCIARYDRPTTLFYCDPPYWLDGGYGIDFSFCNYERMAELARTIKGKMIISLNDSQEMRRLFEGMNIHHVAHRYTVPRGKTSSVSELIICNF</sequence>
<evidence type="ECO:0000256" key="6">
    <source>
        <dbReference type="ARBA" id="ARBA00047942"/>
    </source>
</evidence>
<dbReference type="Pfam" id="PF02086">
    <property type="entry name" value="MethyltransfD12"/>
    <property type="match status" value="1"/>
</dbReference>
<evidence type="ECO:0000256" key="3">
    <source>
        <dbReference type="ARBA" id="ARBA00022603"/>
    </source>
</evidence>
<dbReference type="InterPro" id="IPR029063">
    <property type="entry name" value="SAM-dependent_MTases_sf"/>
</dbReference>
<dbReference type="PANTHER" id="PTHR30481:SF4">
    <property type="entry name" value="SITE-SPECIFIC DNA-METHYLTRANSFERASE (ADENINE-SPECIFIC)"/>
    <property type="match status" value="1"/>
</dbReference>
<comment type="caution">
    <text evidence="8">The sequence shown here is derived from an EMBL/GenBank/DDBJ whole genome shotgun (WGS) entry which is preliminary data.</text>
</comment>
<dbReference type="Gene3D" id="1.10.1020.10">
    <property type="entry name" value="Adenine-specific Methyltransferase, Domain 2"/>
    <property type="match status" value="1"/>
</dbReference>
<dbReference type="PIRSF" id="PIRSF000398">
    <property type="entry name" value="M_m6A_EcoRV"/>
    <property type="match status" value="1"/>
</dbReference>
<dbReference type="EMBL" id="AASSGK010000114">
    <property type="protein sequence ID" value="EFG2164011.1"/>
    <property type="molecule type" value="Genomic_DNA"/>
</dbReference>
<dbReference type="PANTHER" id="PTHR30481">
    <property type="entry name" value="DNA ADENINE METHYLASE"/>
    <property type="match status" value="1"/>
</dbReference>
<dbReference type="Proteomes" id="UP000534332">
    <property type="component" value="Unassembled WGS sequence"/>
</dbReference>
<feature type="binding site" evidence="7">
    <location>
        <position position="57"/>
    </location>
    <ligand>
        <name>S-adenosyl-L-methionine</name>
        <dbReference type="ChEBI" id="CHEBI:59789"/>
    </ligand>
</feature>
<protein>
    <recommendedName>
        <fullName evidence="2">site-specific DNA-methyltransferase (adenine-specific)</fullName>
        <ecNumber evidence="2">2.1.1.72</ecNumber>
    </recommendedName>
</protein>
<feature type="binding site" evidence="7">
    <location>
        <position position="12"/>
    </location>
    <ligand>
        <name>S-adenosyl-L-methionine</name>
        <dbReference type="ChEBI" id="CHEBI:59789"/>
    </ligand>
</feature>
<evidence type="ECO:0000256" key="1">
    <source>
        <dbReference type="ARBA" id="ARBA00006594"/>
    </source>
</evidence>
<dbReference type="GO" id="GO:0009007">
    <property type="term" value="F:site-specific DNA-methyltransferase (adenine-specific) activity"/>
    <property type="evidence" value="ECO:0007669"/>
    <property type="project" value="UniProtKB-EC"/>
</dbReference>
<gene>
    <name evidence="8" type="ORF">BRV02_005216</name>
</gene>
<comment type="catalytic activity">
    <reaction evidence="6">
        <text>a 2'-deoxyadenosine in DNA + S-adenosyl-L-methionine = an N(6)-methyl-2'-deoxyadenosine in DNA + S-adenosyl-L-homocysteine + H(+)</text>
        <dbReference type="Rhea" id="RHEA:15197"/>
        <dbReference type="Rhea" id="RHEA-COMP:12418"/>
        <dbReference type="Rhea" id="RHEA-COMP:12419"/>
        <dbReference type="ChEBI" id="CHEBI:15378"/>
        <dbReference type="ChEBI" id="CHEBI:57856"/>
        <dbReference type="ChEBI" id="CHEBI:59789"/>
        <dbReference type="ChEBI" id="CHEBI:90615"/>
        <dbReference type="ChEBI" id="CHEBI:90616"/>
        <dbReference type="EC" id="2.1.1.72"/>
    </reaction>
</comment>
<feature type="binding site" evidence="7">
    <location>
        <position position="16"/>
    </location>
    <ligand>
        <name>S-adenosyl-L-methionine</name>
        <dbReference type="ChEBI" id="CHEBI:59789"/>
    </ligand>
</feature>
<evidence type="ECO:0000256" key="4">
    <source>
        <dbReference type="ARBA" id="ARBA00022679"/>
    </source>
</evidence>
<keyword evidence="4" id="KW-0808">Transferase</keyword>
<evidence type="ECO:0000256" key="5">
    <source>
        <dbReference type="ARBA" id="ARBA00022691"/>
    </source>
</evidence>
<dbReference type="GO" id="GO:0043565">
    <property type="term" value="F:sequence-specific DNA binding"/>
    <property type="evidence" value="ECO:0007669"/>
    <property type="project" value="TreeGrafter"/>
</dbReference>
<dbReference type="InterPro" id="IPR023095">
    <property type="entry name" value="Ade_MeTrfase_dom_2"/>
</dbReference>